<keyword evidence="1 5" id="KW-0349">Heme</keyword>
<dbReference type="InterPro" id="IPR018506">
    <property type="entry name" value="Cyt_B5_heme-BS"/>
</dbReference>
<comment type="similarity">
    <text evidence="4 5">Belongs to the cytochrome b5 family.</text>
</comment>
<proteinExistence type="inferred from homology"/>
<evidence type="ECO:0000256" key="4">
    <source>
        <dbReference type="ARBA" id="ARBA00038168"/>
    </source>
</evidence>
<reference evidence="7" key="4">
    <citation type="submission" date="2019-03" db="UniProtKB">
        <authorList>
            <consortium name="EnsemblPlants"/>
        </authorList>
    </citation>
    <scope>IDENTIFICATION</scope>
</reference>
<feature type="domain" description="Cytochrome b5 heme-binding" evidence="6">
    <location>
        <begin position="64"/>
        <end position="115"/>
    </location>
</feature>
<evidence type="ECO:0000313" key="7">
    <source>
        <dbReference type="EnsemblPlants" id="AET1Gv20472900.2"/>
    </source>
</evidence>
<organism evidence="7 8">
    <name type="scientific">Aegilops tauschii subsp. strangulata</name>
    <name type="common">Goatgrass</name>
    <dbReference type="NCBI Taxonomy" id="200361"/>
    <lineage>
        <taxon>Eukaryota</taxon>
        <taxon>Viridiplantae</taxon>
        <taxon>Streptophyta</taxon>
        <taxon>Embryophyta</taxon>
        <taxon>Tracheophyta</taxon>
        <taxon>Spermatophyta</taxon>
        <taxon>Magnoliopsida</taxon>
        <taxon>Liliopsida</taxon>
        <taxon>Poales</taxon>
        <taxon>Poaceae</taxon>
        <taxon>BOP clade</taxon>
        <taxon>Pooideae</taxon>
        <taxon>Triticodae</taxon>
        <taxon>Triticeae</taxon>
        <taxon>Triticinae</taxon>
        <taxon>Aegilops</taxon>
    </lineage>
</organism>
<dbReference type="Pfam" id="PF00173">
    <property type="entry name" value="Cyt-b5"/>
    <property type="match status" value="1"/>
</dbReference>
<evidence type="ECO:0000256" key="1">
    <source>
        <dbReference type="ARBA" id="ARBA00022617"/>
    </source>
</evidence>
<evidence type="ECO:0000313" key="8">
    <source>
        <dbReference type="Proteomes" id="UP000015105"/>
    </source>
</evidence>
<dbReference type="PANTHER" id="PTHR19359">
    <property type="entry name" value="CYTOCHROME B5"/>
    <property type="match status" value="1"/>
</dbReference>
<dbReference type="SUPFAM" id="SSF55856">
    <property type="entry name" value="Cytochrome b5-like heme/steroid binding domain"/>
    <property type="match status" value="1"/>
</dbReference>
<dbReference type="PROSITE" id="PS00191">
    <property type="entry name" value="CYTOCHROME_B5_1"/>
    <property type="match status" value="1"/>
</dbReference>
<dbReference type="Proteomes" id="UP000015105">
    <property type="component" value="Chromosome 1D"/>
</dbReference>
<dbReference type="STRING" id="200361.A0A452YMN9"/>
<dbReference type="Gramene" id="AET1Gv20472900.2">
    <property type="protein sequence ID" value="AET1Gv20472900.2"/>
    <property type="gene ID" value="AET1Gv20472900"/>
</dbReference>
<dbReference type="GO" id="GO:0046872">
    <property type="term" value="F:metal ion binding"/>
    <property type="evidence" value="ECO:0007669"/>
    <property type="project" value="UniProtKB-UniRule"/>
</dbReference>
<dbReference type="AlphaFoldDB" id="A0A452YMN9"/>
<evidence type="ECO:0000256" key="3">
    <source>
        <dbReference type="ARBA" id="ARBA00023004"/>
    </source>
</evidence>
<reference evidence="8" key="2">
    <citation type="journal article" date="2017" name="Nat. Plants">
        <title>The Aegilops tauschii genome reveals multiple impacts of transposons.</title>
        <authorList>
            <person name="Zhao G."/>
            <person name="Zou C."/>
            <person name="Li K."/>
            <person name="Wang K."/>
            <person name="Li T."/>
            <person name="Gao L."/>
            <person name="Zhang X."/>
            <person name="Wang H."/>
            <person name="Yang Z."/>
            <person name="Liu X."/>
            <person name="Jiang W."/>
            <person name="Mao L."/>
            <person name="Kong X."/>
            <person name="Jiao Y."/>
            <person name="Jia J."/>
        </authorList>
    </citation>
    <scope>NUCLEOTIDE SEQUENCE [LARGE SCALE GENOMIC DNA]</scope>
    <source>
        <strain evidence="8">cv. AL8/78</strain>
    </source>
</reference>
<dbReference type="Gene3D" id="3.10.120.10">
    <property type="entry name" value="Cytochrome b5-like heme/steroid binding domain"/>
    <property type="match status" value="1"/>
</dbReference>
<dbReference type="GO" id="GO:0020037">
    <property type="term" value="F:heme binding"/>
    <property type="evidence" value="ECO:0007669"/>
    <property type="project" value="UniProtKB-UniRule"/>
</dbReference>
<evidence type="ECO:0000256" key="2">
    <source>
        <dbReference type="ARBA" id="ARBA00022723"/>
    </source>
</evidence>
<protein>
    <recommendedName>
        <fullName evidence="6">Cytochrome b5 heme-binding domain-containing protein</fullName>
    </recommendedName>
</protein>
<dbReference type="InterPro" id="IPR050668">
    <property type="entry name" value="Cytochrome_b5"/>
</dbReference>
<evidence type="ECO:0000259" key="6">
    <source>
        <dbReference type="PROSITE" id="PS50255"/>
    </source>
</evidence>
<keyword evidence="3 5" id="KW-0408">Iron</keyword>
<dbReference type="GO" id="GO:0016020">
    <property type="term" value="C:membrane"/>
    <property type="evidence" value="ECO:0007669"/>
    <property type="project" value="TreeGrafter"/>
</dbReference>
<dbReference type="PANTHER" id="PTHR19359:SF144">
    <property type="entry name" value="CYTOCHROME B5"/>
    <property type="match status" value="1"/>
</dbReference>
<evidence type="ECO:0000256" key="5">
    <source>
        <dbReference type="RuleBase" id="RU362121"/>
    </source>
</evidence>
<reference evidence="7" key="3">
    <citation type="journal article" date="2017" name="Nature">
        <title>Genome sequence of the progenitor of the wheat D genome Aegilops tauschii.</title>
        <authorList>
            <person name="Luo M.C."/>
            <person name="Gu Y.Q."/>
            <person name="Puiu D."/>
            <person name="Wang H."/>
            <person name="Twardziok S.O."/>
            <person name="Deal K.R."/>
            <person name="Huo N."/>
            <person name="Zhu T."/>
            <person name="Wang L."/>
            <person name="Wang Y."/>
            <person name="McGuire P.E."/>
            <person name="Liu S."/>
            <person name="Long H."/>
            <person name="Ramasamy R.K."/>
            <person name="Rodriguez J.C."/>
            <person name="Van S.L."/>
            <person name="Yuan L."/>
            <person name="Wang Z."/>
            <person name="Xia Z."/>
            <person name="Xiao L."/>
            <person name="Anderson O.D."/>
            <person name="Ouyang S."/>
            <person name="Liang Y."/>
            <person name="Zimin A.V."/>
            <person name="Pertea G."/>
            <person name="Qi P."/>
            <person name="Bennetzen J.L."/>
            <person name="Dai X."/>
            <person name="Dawson M.W."/>
            <person name="Muller H.G."/>
            <person name="Kugler K."/>
            <person name="Rivarola-Duarte L."/>
            <person name="Spannagl M."/>
            <person name="Mayer K.F.X."/>
            <person name="Lu F.H."/>
            <person name="Bevan M.W."/>
            <person name="Leroy P."/>
            <person name="Li P."/>
            <person name="You F.M."/>
            <person name="Sun Q."/>
            <person name="Liu Z."/>
            <person name="Lyons E."/>
            <person name="Wicker T."/>
            <person name="Salzberg S.L."/>
            <person name="Devos K.M."/>
            <person name="Dvorak J."/>
        </authorList>
    </citation>
    <scope>NUCLEOTIDE SEQUENCE [LARGE SCALE GENOMIC DNA]</scope>
    <source>
        <strain evidence="7">cv. AL8/78</strain>
    </source>
</reference>
<keyword evidence="8" id="KW-1185">Reference proteome</keyword>
<dbReference type="InterPro" id="IPR001199">
    <property type="entry name" value="Cyt_B5-like_heme/steroid-bd"/>
</dbReference>
<dbReference type="EnsemblPlants" id="AET1Gv20472900.2">
    <property type="protein sequence ID" value="AET1Gv20472900.2"/>
    <property type="gene ID" value="AET1Gv20472900"/>
</dbReference>
<dbReference type="PROSITE" id="PS50255">
    <property type="entry name" value="CYTOCHROME_B5_2"/>
    <property type="match status" value="1"/>
</dbReference>
<dbReference type="InterPro" id="IPR036400">
    <property type="entry name" value="Cyt_B5-like_heme/steroid_sf"/>
</dbReference>
<name>A0A452YMN9_AEGTS</name>
<keyword evidence="2 5" id="KW-0479">Metal-binding</keyword>
<sequence>ARTHAERGACPKRVIHFRLLASFSVSVRAPLRRPVPLTGDFSPRGRSPLRAAWARVLRAMAGEKKMFGFEEVAKHNVTKDCWLVIAGKVCFPAPFMDEHPGGDEVLLAVTGESFSAISKISDTVIPQGR</sequence>
<reference evidence="8" key="1">
    <citation type="journal article" date="2014" name="Science">
        <title>Ancient hybridizations among the ancestral genomes of bread wheat.</title>
        <authorList>
            <consortium name="International Wheat Genome Sequencing Consortium,"/>
            <person name="Marcussen T."/>
            <person name="Sandve S.R."/>
            <person name="Heier L."/>
            <person name="Spannagl M."/>
            <person name="Pfeifer M."/>
            <person name="Jakobsen K.S."/>
            <person name="Wulff B.B."/>
            <person name="Steuernagel B."/>
            <person name="Mayer K.F."/>
            <person name="Olsen O.A."/>
        </authorList>
    </citation>
    <scope>NUCLEOTIDE SEQUENCE [LARGE SCALE GENOMIC DNA]</scope>
    <source>
        <strain evidence="8">cv. AL8/78</strain>
    </source>
</reference>
<reference evidence="7" key="5">
    <citation type="journal article" date="2021" name="G3 (Bethesda)">
        <title>Aegilops tauschii genome assembly Aet v5.0 features greater sequence contiguity and improved annotation.</title>
        <authorList>
            <person name="Wang L."/>
            <person name="Zhu T."/>
            <person name="Rodriguez J.C."/>
            <person name="Deal K.R."/>
            <person name="Dubcovsky J."/>
            <person name="McGuire P.E."/>
            <person name="Lux T."/>
            <person name="Spannagl M."/>
            <person name="Mayer K.F.X."/>
            <person name="Baldrich P."/>
            <person name="Meyers B.C."/>
            <person name="Huo N."/>
            <person name="Gu Y.Q."/>
            <person name="Zhou H."/>
            <person name="Devos K.M."/>
            <person name="Bennetzen J.L."/>
            <person name="Unver T."/>
            <person name="Budak H."/>
            <person name="Gulick P.J."/>
            <person name="Galiba G."/>
            <person name="Kalapos B."/>
            <person name="Nelson D.R."/>
            <person name="Li P."/>
            <person name="You F.M."/>
            <person name="Luo M.C."/>
            <person name="Dvorak J."/>
        </authorList>
    </citation>
    <scope>NUCLEOTIDE SEQUENCE [LARGE SCALE GENOMIC DNA]</scope>
    <source>
        <strain evidence="7">cv. AL8/78</strain>
    </source>
</reference>
<accession>A0A452YMN9</accession>